<dbReference type="PANTHER" id="PTHR30408">
    <property type="entry name" value="TYPE-1 RESTRICTION ENZYME ECOKI SPECIFICITY PROTEIN"/>
    <property type="match status" value="1"/>
</dbReference>
<organism evidence="5 6">
    <name type="scientific">Vibrio lentus</name>
    <dbReference type="NCBI Taxonomy" id="136468"/>
    <lineage>
        <taxon>Bacteria</taxon>
        <taxon>Pseudomonadati</taxon>
        <taxon>Pseudomonadota</taxon>
        <taxon>Gammaproteobacteria</taxon>
        <taxon>Vibrionales</taxon>
        <taxon>Vibrionaceae</taxon>
        <taxon>Vibrio</taxon>
    </lineage>
</organism>
<evidence type="ECO:0000313" key="6">
    <source>
        <dbReference type="Proteomes" id="UP000235554"/>
    </source>
</evidence>
<reference evidence="6" key="1">
    <citation type="submission" date="2016-07" db="EMBL/GenBank/DDBJ databases">
        <title>Nontailed viruses are major unrecognized killers of bacteria in the ocean.</title>
        <authorList>
            <person name="Kauffman K."/>
            <person name="Hussain F."/>
            <person name="Yang J."/>
            <person name="Arevalo P."/>
            <person name="Brown J."/>
            <person name="Cutler M."/>
            <person name="Kelly L."/>
            <person name="Polz M.F."/>
        </authorList>
    </citation>
    <scope>NUCLEOTIDE SEQUENCE [LARGE SCALE GENOMIC DNA]</scope>
    <source>
        <strain evidence="6">10N.261.48.A1</strain>
    </source>
</reference>
<dbReference type="Proteomes" id="UP000235554">
    <property type="component" value="Unassembled WGS sequence"/>
</dbReference>
<accession>A0A855IRX3</accession>
<evidence type="ECO:0000313" key="5">
    <source>
        <dbReference type="EMBL" id="PMM59464.1"/>
    </source>
</evidence>
<name>A0A855IRX3_9VIBR</name>
<protein>
    <recommendedName>
        <fullName evidence="4">Type I restriction modification DNA specificity domain-containing protein</fullName>
    </recommendedName>
</protein>
<dbReference type="CDD" id="cd17286">
    <property type="entry name" value="RMtype1_S_Lla161ORF747P_TRD1-CR1_like"/>
    <property type="match status" value="1"/>
</dbReference>
<evidence type="ECO:0000256" key="2">
    <source>
        <dbReference type="ARBA" id="ARBA00022747"/>
    </source>
</evidence>
<dbReference type="SUPFAM" id="SSF116734">
    <property type="entry name" value="DNA methylase specificity domain"/>
    <property type="match status" value="2"/>
</dbReference>
<dbReference type="EMBL" id="MCZJ01000013">
    <property type="protein sequence ID" value="PMM59464.1"/>
    <property type="molecule type" value="Genomic_DNA"/>
</dbReference>
<keyword evidence="3" id="KW-0238">DNA-binding</keyword>
<dbReference type="PANTHER" id="PTHR30408:SF12">
    <property type="entry name" value="TYPE I RESTRICTION ENZYME MJAVIII SPECIFICITY SUBUNIT"/>
    <property type="match status" value="1"/>
</dbReference>
<dbReference type="Gene3D" id="3.90.220.20">
    <property type="entry name" value="DNA methylase specificity domains"/>
    <property type="match status" value="2"/>
</dbReference>
<proteinExistence type="inferred from homology"/>
<comment type="similarity">
    <text evidence="1">Belongs to the type-I restriction system S methylase family.</text>
</comment>
<keyword evidence="2" id="KW-0680">Restriction system</keyword>
<dbReference type="RefSeq" id="WP_102554949.1">
    <property type="nucleotide sequence ID" value="NZ_MCZJ01000013.1"/>
</dbReference>
<dbReference type="AlphaFoldDB" id="A0A855IRX3"/>
<feature type="domain" description="Type I restriction modification DNA specificity" evidence="4">
    <location>
        <begin position="232"/>
        <end position="408"/>
    </location>
</feature>
<evidence type="ECO:0000259" key="4">
    <source>
        <dbReference type="Pfam" id="PF01420"/>
    </source>
</evidence>
<gene>
    <name evidence="5" type="ORF">BCT50_08535</name>
</gene>
<evidence type="ECO:0000256" key="3">
    <source>
        <dbReference type="ARBA" id="ARBA00023125"/>
    </source>
</evidence>
<dbReference type="GO" id="GO:0003677">
    <property type="term" value="F:DNA binding"/>
    <property type="evidence" value="ECO:0007669"/>
    <property type="project" value="UniProtKB-KW"/>
</dbReference>
<sequence>MSEQMNVPKLRFGKFESEWSEVAINSLGSIVTGSTPPTSDPSNYMGNKLFISPADLNGRKYIGSTKTTLSQKGFDTGRLLPKGSVCFVCIGSTIGKVAINSEDAISNQQINTVVVNPKKYSSDFVYARLVKDSLKIKLLAGEQALPIINKSAFGKVKVFSPTLPEQQKIASFLSKVDEKIGLLSEKKDKLTEYKRGVMQRLFNGKWHEQDGQLSFVPPTLRFKADDDSEFPDWEEKKLGEVFTRIRNKNKENNQNVLTISAQHGLINQQKYFNKSVSAKDVTGYYLLESGNFAYNKSYSKGYPMGAIKRLNNYDKGVVSTLYICFRLNNGFVSDFFEHYFESGLQNRDLSKIAQEGARNHGLLNISVNEFFKDVKLLTPIKDEQSKIANFISAIDQKIDLANSELNKAKEWKKGLLQQMFV</sequence>
<dbReference type="Gene3D" id="1.10.287.1120">
    <property type="entry name" value="Bipartite methylase S protein"/>
    <property type="match status" value="1"/>
</dbReference>
<dbReference type="InterPro" id="IPR052021">
    <property type="entry name" value="Type-I_RS_S_subunit"/>
</dbReference>
<dbReference type="GO" id="GO:0009307">
    <property type="term" value="P:DNA restriction-modification system"/>
    <property type="evidence" value="ECO:0007669"/>
    <property type="project" value="UniProtKB-KW"/>
</dbReference>
<evidence type="ECO:0000256" key="1">
    <source>
        <dbReference type="ARBA" id="ARBA00010923"/>
    </source>
</evidence>
<dbReference type="InterPro" id="IPR044946">
    <property type="entry name" value="Restrct_endonuc_typeI_TRD_sf"/>
</dbReference>
<comment type="caution">
    <text evidence="5">The sequence shown here is derived from an EMBL/GenBank/DDBJ whole genome shotgun (WGS) entry which is preliminary data.</text>
</comment>
<dbReference type="Pfam" id="PF01420">
    <property type="entry name" value="Methylase_S"/>
    <property type="match status" value="2"/>
</dbReference>
<feature type="domain" description="Type I restriction modification DNA specificity" evidence="4">
    <location>
        <begin position="17"/>
        <end position="191"/>
    </location>
</feature>
<dbReference type="InterPro" id="IPR000055">
    <property type="entry name" value="Restrct_endonuc_typeI_TRD"/>
</dbReference>